<dbReference type="OrthoDB" id="2120024at2759"/>
<evidence type="ECO:0000256" key="1">
    <source>
        <dbReference type="SAM" id="MobiDB-lite"/>
    </source>
</evidence>
<proteinExistence type="predicted"/>
<sequence>MSHSTRLVSRHGLWSRPAHITTRAIMCQSRSNGTYQPPTPPPTKDNPHRNFWRSFGRPIAKVFLGAMVTYQLVYFTWLKLEAVEEKFDKDAEVKRLEAQLHGLTKDKDEPKNEKK</sequence>
<accession>A0A8K0L0X5</accession>
<protein>
    <recommendedName>
        <fullName evidence="4">Inner membrane assembly complex subunit 17</fullName>
    </recommendedName>
</protein>
<evidence type="ECO:0000313" key="2">
    <source>
        <dbReference type="EMBL" id="KAG8623783.1"/>
    </source>
</evidence>
<gene>
    <name evidence="2" type="ORF">KVT40_008759</name>
</gene>
<dbReference type="AlphaFoldDB" id="A0A8K0L0X5"/>
<evidence type="ECO:0000313" key="3">
    <source>
        <dbReference type="Proteomes" id="UP000809789"/>
    </source>
</evidence>
<reference evidence="2" key="1">
    <citation type="submission" date="2021-07" db="EMBL/GenBank/DDBJ databases">
        <title>Elsinoe batatas strain:CRI-CJ2 Genome sequencing and assembly.</title>
        <authorList>
            <person name="Huang L."/>
        </authorList>
    </citation>
    <scope>NUCLEOTIDE SEQUENCE</scope>
    <source>
        <strain evidence="2">CRI-CJ2</strain>
    </source>
</reference>
<evidence type="ECO:0008006" key="4">
    <source>
        <dbReference type="Google" id="ProtNLM"/>
    </source>
</evidence>
<comment type="caution">
    <text evidence="2">The sequence shown here is derived from an EMBL/GenBank/DDBJ whole genome shotgun (WGS) entry which is preliminary data.</text>
</comment>
<dbReference type="Proteomes" id="UP000809789">
    <property type="component" value="Unassembled WGS sequence"/>
</dbReference>
<organism evidence="2 3">
    <name type="scientific">Elsinoe batatas</name>
    <dbReference type="NCBI Taxonomy" id="2601811"/>
    <lineage>
        <taxon>Eukaryota</taxon>
        <taxon>Fungi</taxon>
        <taxon>Dikarya</taxon>
        <taxon>Ascomycota</taxon>
        <taxon>Pezizomycotina</taxon>
        <taxon>Dothideomycetes</taxon>
        <taxon>Dothideomycetidae</taxon>
        <taxon>Myriangiales</taxon>
        <taxon>Elsinoaceae</taxon>
        <taxon>Elsinoe</taxon>
    </lineage>
</organism>
<keyword evidence="3" id="KW-1185">Reference proteome</keyword>
<dbReference type="EMBL" id="JAESVG020000010">
    <property type="protein sequence ID" value="KAG8623783.1"/>
    <property type="molecule type" value="Genomic_DNA"/>
</dbReference>
<feature type="region of interest" description="Disordered" evidence="1">
    <location>
        <begin position="29"/>
        <end position="48"/>
    </location>
</feature>
<name>A0A8K0L0X5_9PEZI</name>